<evidence type="ECO:0008006" key="3">
    <source>
        <dbReference type="Google" id="ProtNLM"/>
    </source>
</evidence>
<comment type="caution">
    <text evidence="1">The sequence shown here is derived from an EMBL/GenBank/DDBJ whole genome shotgun (WGS) entry which is preliminary data.</text>
</comment>
<reference evidence="1" key="1">
    <citation type="journal article" date="2022" name="IScience">
        <title>Evolution of zygomycete secretomes and the origins of terrestrial fungal ecologies.</title>
        <authorList>
            <person name="Chang Y."/>
            <person name="Wang Y."/>
            <person name="Mondo S."/>
            <person name="Ahrendt S."/>
            <person name="Andreopoulos W."/>
            <person name="Barry K."/>
            <person name="Beard J."/>
            <person name="Benny G.L."/>
            <person name="Blankenship S."/>
            <person name="Bonito G."/>
            <person name="Cuomo C."/>
            <person name="Desiro A."/>
            <person name="Gervers K.A."/>
            <person name="Hundley H."/>
            <person name="Kuo A."/>
            <person name="LaButti K."/>
            <person name="Lang B.F."/>
            <person name="Lipzen A."/>
            <person name="O'Donnell K."/>
            <person name="Pangilinan J."/>
            <person name="Reynolds N."/>
            <person name="Sandor L."/>
            <person name="Smith M.E."/>
            <person name="Tsang A."/>
            <person name="Grigoriev I.V."/>
            <person name="Stajich J.E."/>
            <person name="Spatafora J.W."/>
        </authorList>
    </citation>
    <scope>NUCLEOTIDE SEQUENCE</scope>
    <source>
        <strain evidence="1">RSA 2281</strain>
    </source>
</reference>
<dbReference type="PANTHER" id="PTHR31859:SF1">
    <property type="entry name" value="TETRATRICOPEPTIDE REPEAT PROTEIN 39C"/>
    <property type="match status" value="1"/>
</dbReference>
<dbReference type="Pfam" id="PF10300">
    <property type="entry name" value="Iml2-TPR_39"/>
    <property type="match status" value="1"/>
</dbReference>
<protein>
    <recommendedName>
        <fullName evidence="3">Inclusion body clearance protein IML2</fullName>
    </recommendedName>
</protein>
<accession>A0AAD5JW60</accession>
<dbReference type="Proteomes" id="UP001209540">
    <property type="component" value="Unassembled WGS sequence"/>
</dbReference>
<dbReference type="SUPFAM" id="SSF48452">
    <property type="entry name" value="TPR-like"/>
    <property type="match status" value="1"/>
</dbReference>
<name>A0AAD5JW60_9FUNG</name>
<gene>
    <name evidence="1" type="ORF">BDA99DRAFT_441191</name>
</gene>
<organism evidence="1 2">
    <name type="scientific">Phascolomyces articulosus</name>
    <dbReference type="NCBI Taxonomy" id="60185"/>
    <lineage>
        <taxon>Eukaryota</taxon>
        <taxon>Fungi</taxon>
        <taxon>Fungi incertae sedis</taxon>
        <taxon>Mucoromycota</taxon>
        <taxon>Mucoromycotina</taxon>
        <taxon>Mucoromycetes</taxon>
        <taxon>Mucorales</taxon>
        <taxon>Lichtheimiaceae</taxon>
        <taxon>Phascolomyces</taxon>
    </lineage>
</organism>
<dbReference type="EMBL" id="JAIXMP010000020">
    <property type="protein sequence ID" value="KAI9257158.1"/>
    <property type="molecule type" value="Genomic_DNA"/>
</dbReference>
<dbReference type="AlphaFoldDB" id="A0AAD5JW60"/>
<keyword evidence="2" id="KW-1185">Reference proteome</keyword>
<evidence type="ECO:0000313" key="2">
    <source>
        <dbReference type="Proteomes" id="UP001209540"/>
    </source>
</evidence>
<dbReference type="InterPro" id="IPR011990">
    <property type="entry name" value="TPR-like_helical_dom_sf"/>
</dbReference>
<dbReference type="InterPro" id="IPR019412">
    <property type="entry name" value="IML2/TPR_39"/>
</dbReference>
<reference evidence="1" key="2">
    <citation type="submission" date="2023-02" db="EMBL/GenBank/DDBJ databases">
        <authorList>
            <consortium name="DOE Joint Genome Institute"/>
            <person name="Mondo S.J."/>
            <person name="Chang Y."/>
            <person name="Wang Y."/>
            <person name="Ahrendt S."/>
            <person name="Andreopoulos W."/>
            <person name="Barry K."/>
            <person name="Beard J."/>
            <person name="Benny G.L."/>
            <person name="Blankenship S."/>
            <person name="Bonito G."/>
            <person name="Cuomo C."/>
            <person name="Desiro A."/>
            <person name="Gervers K.A."/>
            <person name="Hundley H."/>
            <person name="Kuo A."/>
            <person name="LaButti K."/>
            <person name="Lang B.F."/>
            <person name="Lipzen A."/>
            <person name="O'Donnell K."/>
            <person name="Pangilinan J."/>
            <person name="Reynolds N."/>
            <person name="Sandor L."/>
            <person name="Smith M.W."/>
            <person name="Tsang A."/>
            <person name="Grigoriev I.V."/>
            <person name="Stajich J.E."/>
            <person name="Spatafora J.W."/>
        </authorList>
    </citation>
    <scope>NUCLEOTIDE SEQUENCE</scope>
    <source>
        <strain evidence="1">RSA 2281</strain>
    </source>
</reference>
<dbReference type="PANTHER" id="PTHR31859">
    <property type="entry name" value="TETRATRICOPEPTIDE REPEAT PROTEIN 39 FAMILY MEMBER"/>
    <property type="match status" value="1"/>
</dbReference>
<proteinExistence type="predicted"/>
<sequence>MLKDNEISIQTVDVRNIHANRLGPRDQEEADEHVREGMRLVFNNKFMRAKAIFQPHASTEPLYGVALGVIATIKDMNKAISTLASAYTIAKTQIDAASIKRSLKDSLSQYFSSFMVNSSSNELASPVPAPTTITATGATNTTTFLSNGVLRAHVIKAECSLFMALLQLSRENVVDYLKCGLNLRRAHKSYNIVWQEYKRMGQEHTKRMDRDTVSGVQFGIGAINLLVSALPPKILKIFSSFGFTCDKELGLVLLKLCLEGKGIRSPLAAIILLSYYSVLTSLVPQLYSKELAGPAVECLLEAQKSFPSSCFFLYFAAKIARIAGNLPLSLQSFSFAMDASRSEMMEVAMRNVTLYETGWNHALQLDWESAARCFDDLAKEEYSSALCMYAVGACREMLGQRTQGILAFAEVPQHVKKEKEQQQQQQQQQQQPHSASYIESYVYKKVEHFQKSGYQDMDFNLPMLELMCIWNAFEQMEHGALEHCLEIVNSALDRIHERELRELSIRTQELAPSTSPPDYYHHRALILLIKASVLNALQRHGDSIPHLNWIMDNKDDLTSDAAAWIIPFAYWEAGVTSWGLRNYVKSRKLWQQGLACSKYDFEYRMAIRFNLALAKCNDIGIGPTEISTTEKILGMHAQKRAMSIQYPTST</sequence>
<evidence type="ECO:0000313" key="1">
    <source>
        <dbReference type="EMBL" id="KAI9257158.1"/>
    </source>
</evidence>